<keyword evidence="1" id="KW-0175">Coiled coil</keyword>
<evidence type="ECO:0000256" key="1">
    <source>
        <dbReference type="SAM" id="Coils"/>
    </source>
</evidence>
<evidence type="ECO:0000313" key="3">
    <source>
        <dbReference type="Proteomes" id="UP000030659"/>
    </source>
</evidence>
<protein>
    <submittedName>
        <fullName evidence="2">Uncharacterized protein</fullName>
    </submittedName>
</protein>
<feature type="coiled-coil region" evidence="1">
    <location>
        <begin position="138"/>
        <end position="171"/>
    </location>
</feature>
<name>W7AL67_PLAVN</name>
<gene>
    <name evidence="2" type="ORF">YYG_02446</name>
</gene>
<accession>W7AL67</accession>
<reference evidence="2 3" key="1">
    <citation type="submission" date="2013-02" db="EMBL/GenBank/DDBJ databases">
        <title>The Genome Sequence of Plasmodium vinckei petteri CR.</title>
        <authorList>
            <consortium name="The Broad Institute Genome Sequencing Platform"/>
            <consortium name="The Broad Institute Genome Sequencing Center for Infectious Disease"/>
            <person name="Neafsey D."/>
            <person name="Cheeseman I."/>
            <person name="Volkman S."/>
            <person name="Adams J."/>
            <person name="Walker B."/>
            <person name="Young S.K."/>
            <person name="Zeng Q."/>
            <person name="Gargeya S."/>
            <person name="Fitzgerald M."/>
            <person name="Haas B."/>
            <person name="Abouelleil A."/>
            <person name="Alvarado L."/>
            <person name="Arachchi H.M."/>
            <person name="Berlin A.M."/>
            <person name="Chapman S.B."/>
            <person name="Dewar J."/>
            <person name="Goldberg J."/>
            <person name="Griggs A."/>
            <person name="Gujja S."/>
            <person name="Hansen M."/>
            <person name="Howarth C."/>
            <person name="Imamovic A."/>
            <person name="Larimer J."/>
            <person name="McCowan C."/>
            <person name="Murphy C."/>
            <person name="Neiman D."/>
            <person name="Pearson M."/>
            <person name="Priest M."/>
            <person name="Roberts A."/>
            <person name="Saif S."/>
            <person name="Shea T."/>
            <person name="Sisk P."/>
            <person name="Sykes S."/>
            <person name="Wortman J."/>
            <person name="Nusbaum C."/>
            <person name="Birren B."/>
        </authorList>
    </citation>
    <scope>NUCLEOTIDE SEQUENCE [LARGE SCALE GENOMIC DNA]</scope>
    <source>
        <strain evidence="2 3">CR</strain>
    </source>
</reference>
<dbReference type="AlphaFoldDB" id="W7AL67"/>
<dbReference type="EMBL" id="KI965398">
    <property type="protein sequence ID" value="EUD72545.1"/>
    <property type="molecule type" value="Genomic_DNA"/>
</dbReference>
<dbReference type="Gene3D" id="1.10.238.10">
    <property type="entry name" value="EF-hand"/>
    <property type="match status" value="1"/>
</dbReference>
<dbReference type="InterPro" id="IPR011992">
    <property type="entry name" value="EF-hand-dom_pair"/>
</dbReference>
<evidence type="ECO:0000313" key="2">
    <source>
        <dbReference type="EMBL" id="EUD72545.1"/>
    </source>
</evidence>
<dbReference type="Proteomes" id="UP000030659">
    <property type="component" value="Unassembled WGS sequence"/>
</dbReference>
<proteinExistence type="predicted"/>
<dbReference type="SUPFAM" id="SSF47473">
    <property type="entry name" value="EF-hand"/>
    <property type="match status" value="1"/>
</dbReference>
<organism evidence="2 3">
    <name type="scientific">Plasmodium vinckei petteri</name>
    <dbReference type="NCBI Taxonomy" id="138298"/>
    <lineage>
        <taxon>Eukaryota</taxon>
        <taxon>Sar</taxon>
        <taxon>Alveolata</taxon>
        <taxon>Apicomplexa</taxon>
        <taxon>Aconoidasida</taxon>
        <taxon>Haemosporida</taxon>
        <taxon>Plasmodiidae</taxon>
        <taxon>Plasmodium</taxon>
        <taxon>Plasmodium (Vinckeia)</taxon>
    </lineage>
</organism>
<sequence length="811" mass="97866">MDEKIELLVSIIKKWTSKYAHKIYVTGQDEEKREHYYKVIFFHQNNNEPIPKYKIDTYFIITELCTSNLDSLNVYTNSDEKYFVTFKFENETLTRTLDMNLDCEAWIDKLIKDKEKLRGIINLSSKFMKTRFAKAVPKSEISLILEKIKEERELLRKNNQENQKSDELINENILNKKCFYNQTYELEKINSQTYLNNIDKNELDRNKKENYQNDKLNEALSFLKSNLYRYFSNADIKKRGKLKHNYYVEILKMVNYKFCISYFHFENKKSKEKNREHEPNETTSESEKYFFCDTDEDDCLSVNENSEEESKDKHKNGEKEDRKYLSNLFNINNKEIDLIKNCDIYINNNFNGSDIFFGTSEDIPQNSNIFIFDNNSEKGDNNNIDSYYKYIFTNNYYDFLLYISYSDEEDNGFIYYNNYVNTLPKYLYELKKNRELFIDMKIDDLILYKQLIYACYEKELNFLYDTLLYQFKKYDLCDSGYIYRTKFKKILEENNHIISKQEYKLLIHIFHYNDDNYVYYKNIKEVILRLSRFEGIRNSIFERNADLLQKYLCEQLVKHNLKNKKKIHIFDCKHVLDNCDKLYLNKNTIHTILCSLDFDKNLELDINLFLKMSITIIINMIKLENMQMIYNIINDDKQKKEDCQTDGTNGVFSKKKTIRITEKANIPAQELVEITLTKLFKVLDEKNEDHLKIIDFIETLLESNKKKKIIDIKEICKLSKKELQGFVAEIDTEPKKKGFMNEQNKNNRSFEVYKNRKIHYASHIHKWCSKTYQIRSCEYYNHFFNHPYNLVELNEDINKRILFCEEEKELF</sequence>
<dbReference type="eggNOG" id="ENOG502SF2S">
    <property type="taxonomic scope" value="Eukaryota"/>
</dbReference>